<dbReference type="EMBL" id="JACHOO010000004">
    <property type="protein sequence ID" value="MBB5753364.1"/>
    <property type="molecule type" value="Genomic_DNA"/>
</dbReference>
<gene>
    <name evidence="1" type="ORF">GGQ63_002430</name>
</gene>
<proteinExistence type="predicted"/>
<dbReference type="InterPro" id="IPR031325">
    <property type="entry name" value="RHS_repeat"/>
</dbReference>
<keyword evidence="2" id="KW-1185">Reference proteome</keyword>
<dbReference type="RefSeq" id="WP_183856097.1">
    <property type="nucleotide sequence ID" value="NZ_JACHOO010000004.1"/>
</dbReference>
<organism evidence="1 2">
    <name type="scientific">Prosthecomicrobium pneumaticum</name>
    <dbReference type="NCBI Taxonomy" id="81895"/>
    <lineage>
        <taxon>Bacteria</taxon>
        <taxon>Pseudomonadati</taxon>
        <taxon>Pseudomonadota</taxon>
        <taxon>Alphaproteobacteria</taxon>
        <taxon>Hyphomicrobiales</taxon>
        <taxon>Kaistiaceae</taxon>
        <taxon>Prosthecomicrobium</taxon>
    </lineage>
</organism>
<reference evidence="1 2" key="1">
    <citation type="submission" date="2020-08" db="EMBL/GenBank/DDBJ databases">
        <title>Genomic Encyclopedia of Type Strains, Phase IV (KMG-IV): sequencing the most valuable type-strain genomes for metagenomic binning, comparative biology and taxonomic classification.</title>
        <authorList>
            <person name="Goeker M."/>
        </authorList>
    </citation>
    <scope>NUCLEOTIDE SEQUENCE [LARGE SCALE GENOMIC DNA]</scope>
    <source>
        <strain evidence="1 2">DSM 16268</strain>
    </source>
</reference>
<dbReference type="Pfam" id="PF05593">
    <property type="entry name" value="RHS_repeat"/>
    <property type="match status" value="1"/>
</dbReference>
<comment type="caution">
    <text evidence="1">The sequence shown here is derived from an EMBL/GenBank/DDBJ whole genome shotgun (WGS) entry which is preliminary data.</text>
</comment>
<dbReference type="AlphaFoldDB" id="A0A7W9FME8"/>
<sequence>MAAFAYDGNGNLVSGSGRTLAYDGDNRPVSVTTAAGTTVST</sequence>
<dbReference type="Proteomes" id="UP000523821">
    <property type="component" value="Unassembled WGS sequence"/>
</dbReference>
<evidence type="ECO:0000313" key="1">
    <source>
        <dbReference type="EMBL" id="MBB5753364.1"/>
    </source>
</evidence>
<accession>A0A7W9FME8</accession>
<protein>
    <submittedName>
        <fullName evidence="1">Uncharacterized protein RhaS with RHS repeats</fullName>
    </submittedName>
</protein>
<evidence type="ECO:0000313" key="2">
    <source>
        <dbReference type="Proteomes" id="UP000523821"/>
    </source>
</evidence>
<dbReference type="Gene3D" id="2.180.10.10">
    <property type="entry name" value="RHS repeat-associated core"/>
    <property type="match status" value="1"/>
</dbReference>
<name>A0A7W9FME8_9HYPH</name>